<name>A0A919AX35_9ACTN</name>
<evidence type="ECO:0000313" key="3">
    <source>
        <dbReference type="Proteomes" id="UP000630718"/>
    </source>
</evidence>
<dbReference type="Proteomes" id="UP000630718">
    <property type="component" value="Unassembled WGS sequence"/>
</dbReference>
<feature type="signal peptide" evidence="1">
    <location>
        <begin position="1"/>
        <end position="23"/>
    </location>
</feature>
<evidence type="ECO:0000256" key="1">
    <source>
        <dbReference type="SAM" id="SignalP"/>
    </source>
</evidence>
<keyword evidence="1" id="KW-0732">Signal</keyword>
<evidence type="ECO:0000313" key="2">
    <source>
        <dbReference type="EMBL" id="GHF27740.1"/>
    </source>
</evidence>
<organism evidence="2 3">
    <name type="scientific">Streptomyces fumanus</name>
    <dbReference type="NCBI Taxonomy" id="67302"/>
    <lineage>
        <taxon>Bacteria</taxon>
        <taxon>Bacillati</taxon>
        <taxon>Actinomycetota</taxon>
        <taxon>Actinomycetes</taxon>
        <taxon>Kitasatosporales</taxon>
        <taxon>Streptomycetaceae</taxon>
        <taxon>Streptomyces</taxon>
    </lineage>
</organism>
<protein>
    <submittedName>
        <fullName evidence="2">Uncharacterized protein</fullName>
    </submittedName>
</protein>
<dbReference type="EMBL" id="BNBI01000017">
    <property type="protein sequence ID" value="GHF27740.1"/>
    <property type="molecule type" value="Genomic_DNA"/>
</dbReference>
<comment type="caution">
    <text evidence="2">The sequence shown here is derived from an EMBL/GenBank/DDBJ whole genome shotgun (WGS) entry which is preliminary data.</text>
</comment>
<reference evidence="2" key="2">
    <citation type="submission" date="2020-09" db="EMBL/GenBank/DDBJ databases">
        <authorList>
            <person name="Sun Q."/>
            <person name="Ohkuma M."/>
        </authorList>
    </citation>
    <scope>NUCLEOTIDE SEQUENCE</scope>
    <source>
        <strain evidence="2">JCM 4477</strain>
    </source>
</reference>
<feature type="chain" id="PRO_5039599147" evidence="1">
    <location>
        <begin position="24"/>
        <end position="44"/>
    </location>
</feature>
<gene>
    <name evidence="2" type="ORF">GCM10018772_61680</name>
</gene>
<dbReference type="AlphaFoldDB" id="A0A919AX35"/>
<sequence length="44" mass="4502">MLKTLMRAATVAALALTPLTVPASASSKPHAAADITCPDGYVYI</sequence>
<proteinExistence type="predicted"/>
<keyword evidence="3" id="KW-1185">Reference proteome</keyword>
<accession>A0A919AX35</accession>
<reference evidence="2" key="1">
    <citation type="journal article" date="2014" name="Int. J. Syst. Evol. Microbiol.">
        <title>Complete genome sequence of Corynebacterium casei LMG S-19264T (=DSM 44701T), isolated from a smear-ripened cheese.</title>
        <authorList>
            <consortium name="US DOE Joint Genome Institute (JGI-PGF)"/>
            <person name="Walter F."/>
            <person name="Albersmeier A."/>
            <person name="Kalinowski J."/>
            <person name="Ruckert C."/>
        </authorList>
    </citation>
    <scope>NUCLEOTIDE SEQUENCE</scope>
    <source>
        <strain evidence="2">JCM 4477</strain>
    </source>
</reference>
<dbReference type="RefSeq" id="WP_268257659.1">
    <property type="nucleotide sequence ID" value="NZ_BNBI01000017.1"/>
</dbReference>